<comment type="function">
    <text evidence="12">Catalyzes the addition and repair of the essential 3'-terminal CCA sequence in tRNAs without using a nucleic acid template. Adds these three nucleotides in the order of C, C, and A to the tRNA nucleotide-73, using CTP and ATP as substrates and producing inorganic pyrophosphate. tRNA 3'-terminal CCA addition is required both for tRNA processing and repair. Also involved in tRNA surveillance by mediating tandem CCA addition to generate a CCACCA at the 3' terminus of unstable tRNAs. While stable tRNAs receive only 3'-terminal CCA, unstable tRNAs are marked with CCACCA and rapidly degraded.</text>
</comment>
<dbReference type="GO" id="GO:0001680">
    <property type="term" value="P:tRNA 3'-terminal CCA addition"/>
    <property type="evidence" value="ECO:0007669"/>
    <property type="project" value="UniProtKB-UniRule"/>
</dbReference>
<dbReference type="PROSITE" id="PS51831">
    <property type="entry name" value="HD"/>
    <property type="match status" value="1"/>
</dbReference>
<evidence type="ECO:0000256" key="9">
    <source>
        <dbReference type="ARBA" id="ARBA00022840"/>
    </source>
</evidence>
<feature type="binding site" evidence="12">
    <location>
        <position position="30"/>
    </location>
    <ligand>
        <name>Mg(2+)</name>
        <dbReference type="ChEBI" id="CHEBI:18420"/>
    </ligand>
</feature>
<feature type="domain" description="HD" evidence="13">
    <location>
        <begin position="235"/>
        <end position="336"/>
    </location>
</feature>
<dbReference type="EMBL" id="QUOT01000001">
    <property type="protein sequence ID" value="REL32023.1"/>
    <property type="molecule type" value="Genomic_DNA"/>
</dbReference>
<accession>A0A3E0U640</accession>
<dbReference type="InterPro" id="IPR043519">
    <property type="entry name" value="NT_sf"/>
</dbReference>
<feature type="binding site" evidence="12">
    <location>
        <position position="144"/>
    </location>
    <ligand>
        <name>ATP</name>
        <dbReference type="ChEBI" id="CHEBI:30616"/>
    </ligand>
</feature>
<evidence type="ECO:0000313" key="14">
    <source>
        <dbReference type="EMBL" id="REL32023.1"/>
    </source>
</evidence>
<keyword evidence="1 12" id="KW-0533">Nickel</keyword>
<dbReference type="HAMAP" id="MF_01261">
    <property type="entry name" value="CCA_bact_type1"/>
    <property type="match status" value="1"/>
</dbReference>
<dbReference type="GO" id="GO:0000287">
    <property type="term" value="F:magnesium ion binding"/>
    <property type="evidence" value="ECO:0007669"/>
    <property type="project" value="UniProtKB-UniRule"/>
</dbReference>
<dbReference type="Pfam" id="PF01966">
    <property type="entry name" value="HD"/>
    <property type="match status" value="1"/>
</dbReference>
<organism evidence="14 15">
    <name type="scientific">Thalassotalea euphylliae</name>
    <dbReference type="NCBI Taxonomy" id="1655234"/>
    <lineage>
        <taxon>Bacteria</taxon>
        <taxon>Pseudomonadati</taxon>
        <taxon>Pseudomonadota</taxon>
        <taxon>Gammaproteobacteria</taxon>
        <taxon>Alteromonadales</taxon>
        <taxon>Colwelliaceae</taxon>
        <taxon>Thalassotalea</taxon>
    </lineage>
</organism>
<dbReference type="InterPro" id="IPR003607">
    <property type="entry name" value="HD/PDEase_dom"/>
</dbReference>
<dbReference type="HAMAP" id="MF_01262">
    <property type="entry name" value="CCA_bact_type2"/>
    <property type="match status" value="1"/>
</dbReference>
<feature type="binding site" evidence="12">
    <location>
        <position position="147"/>
    </location>
    <ligand>
        <name>CTP</name>
        <dbReference type="ChEBI" id="CHEBI:37563"/>
    </ligand>
</feature>
<dbReference type="Gene3D" id="3.30.460.10">
    <property type="entry name" value="Beta Polymerase, domain 2"/>
    <property type="match status" value="1"/>
</dbReference>
<evidence type="ECO:0000256" key="7">
    <source>
        <dbReference type="ARBA" id="ARBA00022800"/>
    </source>
</evidence>
<evidence type="ECO:0000256" key="8">
    <source>
        <dbReference type="ARBA" id="ARBA00022801"/>
    </source>
</evidence>
<comment type="cofactor">
    <cofactor evidence="12">
        <name>Mg(2+)</name>
        <dbReference type="ChEBI" id="CHEBI:18420"/>
    </cofactor>
    <text evidence="12">Magnesium is required for nucleotidyltransferase activity.</text>
</comment>
<keyword evidence="15" id="KW-1185">Reference proteome</keyword>
<evidence type="ECO:0000256" key="1">
    <source>
        <dbReference type="ARBA" id="ARBA00022596"/>
    </source>
</evidence>
<keyword evidence="5 12" id="KW-0479">Metal-binding</keyword>
<dbReference type="CDD" id="cd05398">
    <property type="entry name" value="NT_ClassII-CCAase"/>
    <property type="match status" value="1"/>
</dbReference>
<comment type="similarity">
    <text evidence="12">Belongs to the tRNA nucleotidyltransferase/poly(A) polymerase family. Bacterial CCA-adding enzyme type 1 subfamily.</text>
</comment>
<evidence type="ECO:0000256" key="12">
    <source>
        <dbReference type="HAMAP-Rule" id="MF_01261"/>
    </source>
</evidence>
<dbReference type="Pfam" id="PF01743">
    <property type="entry name" value="PolyA_pol"/>
    <property type="match status" value="1"/>
</dbReference>
<evidence type="ECO:0000259" key="13">
    <source>
        <dbReference type="PROSITE" id="PS51831"/>
    </source>
</evidence>
<dbReference type="InterPro" id="IPR002646">
    <property type="entry name" value="PolA_pol_head_dom"/>
</dbReference>
<keyword evidence="12" id="KW-0511">Multifunctional enzyme</keyword>
<dbReference type="PIRSF" id="PIRSF000813">
    <property type="entry name" value="CCA_bact"/>
    <property type="match status" value="1"/>
</dbReference>
<dbReference type="GO" id="GO:0160016">
    <property type="term" value="F:CCACCA tRNA nucleotidyltransferase activity"/>
    <property type="evidence" value="ECO:0007669"/>
    <property type="project" value="RHEA"/>
</dbReference>
<gene>
    <name evidence="12" type="primary">cca</name>
    <name evidence="14" type="ORF">DXX94_15595</name>
</gene>
<dbReference type="AlphaFoldDB" id="A0A3E0U640"/>
<feature type="binding site" evidence="12">
    <location>
        <position position="28"/>
    </location>
    <ligand>
        <name>Mg(2+)</name>
        <dbReference type="ChEBI" id="CHEBI:18420"/>
    </ligand>
</feature>
<comment type="miscellaneous">
    <text evidence="12">A single active site specifically recognizes both ATP and CTP and is responsible for their addition.</text>
</comment>
<dbReference type="EC" id="3.1.3.-" evidence="12"/>
<comment type="catalytic activity">
    <reaction evidence="12">
        <text>a tRNA precursor + 2 CTP + ATP = a tRNA with a 3' CCA end + 3 diphosphate</text>
        <dbReference type="Rhea" id="RHEA:14433"/>
        <dbReference type="Rhea" id="RHEA-COMP:10465"/>
        <dbReference type="Rhea" id="RHEA-COMP:10468"/>
        <dbReference type="ChEBI" id="CHEBI:30616"/>
        <dbReference type="ChEBI" id="CHEBI:33019"/>
        <dbReference type="ChEBI" id="CHEBI:37563"/>
        <dbReference type="ChEBI" id="CHEBI:74896"/>
        <dbReference type="ChEBI" id="CHEBI:83071"/>
        <dbReference type="EC" id="2.7.7.72"/>
    </reaction>
</comment>
<proteinExistence type="inferred from homology"/>
<keyword evidence="7 12" id="KW-0692">RNA repair</keyword>
<dbReference type="InterPro" id="IPR006674">
    <property type="entry name" value="HD_domain"/>
</dbReference>
<dbReference type="NCBIfam" id="NF008137">
    <property type="entry name" value="PRK10885.1"/>
    <property type="match status" value="1"/>
</dbReference>
<keyword evidence="6 12" id="KW-0547">Nucleotide-binding</keyword>
<keyword evidence="8 12" id="KW-0378">Hydrolase</keyword>
<feature type="binding site" evidence="12">
    <location>
        <position position="18"/>
    </location>
    <ligand>
        <name>ATP</name>
        <dbReference type="ChEBI" id="CHEBI:30616"/>
    </ligand>
</feature>
<dbReference type="Pfam" id="PF12627">
    <property type="entry name" value="PolyA_pol_RNAbd"/>
    <property type="match status" value="1"/>
</dbReference>
<dbReference type="SUPFAM" id="SSF81891">
    <property type="entry name" value="Poly A polymerase C-terminal region-like"/>
    <property type="match status" value="1"/>
</dbReference>
<feature type="binding site" evidence="12">
    <location>
        <position position="18"/>
    </location>
    <ligand>
        <name>CTP</name>
        <dbReference type="ChEBI" id="CHEBI:37563"/>
    </ligand>
</feature>
<evidence type="ECO:0000313" key="15">
    <source>
        <dbReference type="Proteomes" id="UP000256899"/>
    </source>
</evidence>
<comment type="caution">
    <text evidence="14">The sequence shown here is derived from an EMBL/GenBank/DDBJ whole genome shotgun (WGS) entry which is preliminary data.</text>
</comment>
<feature type="binding site" evidence="12">
    <location>
        <position position="15"/>
    </location>
    <ligand>
        <name>CTP</name>
        <dbReference type="ChEBI" id="CHEBI:37563"/>
    </ligand>
</feature>
<evidence type="ECO:0000256" key="2">
    <source>
        <dbReference type="ARBA" id="ARBA00022679"/>
    </source>
</evidence>
<dbReference type="GO" id="GO:0005524">
    <property type="term" value="F:ATP binding"/>
    <property type="evidence" value="ECO:0007669"/>
    <property type="project" value="UniProtKB-UniRule"/>
</dbReference>
<dbReference type="CDD" id="cd00077">
    <property type="entry name" value="HDc"/>
    <property type="match status" value="1"/>
</dbReference>
<evidence type="ECO:0000256" key="5">
    <source>
        <dbReference type="ARBA" id="ARBA00022723"/>
    </source>
</evidence>
<comment type="domain">
    <text evidence="12">Comprises two domains: an N-terminal domain containing the nucleotidyltransferase activity and a C-terminal HD domain associated with both phosphodiesterase and phosphatase activities.</text>
</comment>
<dbReference type="GO" id="GO:0042245">
    <property type="term" value="P:RNA repair"/>
    <property type="evidence" value="ECO:0007669"/>
    <property type="project" value="UniProtKB-KW"/>
</dbReference>
<comment type="subunit">
    <text evidence="12">Monomer. Can also form homodimers and oligomers.</text>
</comment>
<comment type="cofactor">
    <cofactor evidence="12">
        <name>Ni(2+)</name>
        <dbReference type="ChEBI" id="CHEBI:49786"/>
    </cofactor>
    <text evidence="12">Nickel for phosphatase activity.</text>
</comment>
<feature type="binding site" evidence="12">
    <location>
        <position position="98"/>
    </location>
    <ligand>
        <name>ATP</name>
        <dbReference type="ChEBI" id="CHEBI:30616"/>
    </ligand>
</feature>
<evidence type="ECO:0000256" key="11">
    <source>
        <dbReference type="ARBA" id="ARBA00022884"/>
    </source>
</evidence>
<dbReference type="InterPro" id="IPR050124">
    <property type="entry name" value="tRNA_CCA-adding_enzyme"/>
</dbReference>
<dbReference type="Gene3D" id="1.10.3090.10">
    <property type="entry name" value="cca-adding enzyme, domain 2"/>
    <property type="match status" value="1"/>
</dbReference>
<feature type="binding site" evidence="12">
    <location>
        <position position="98"/>
    </location>
    <ligand>
        <name>CTP</name>
        <dbReference type="ChEBI" id="CHEBI:37563"/>
    </ligand>
</feature>
<dbReference type="SUPFAM" id="SSF81301">
    <property type="entry name" value="Nucleotidyltransferase"/>
    <property type="match status" value="1"/>
</dbReference>
<sequence length="419" mass="46952">MVTKLADLEVYLVGGAVRDQLLGRKVLEHDYMVVGASQQQMLDLGFQQVGKDFPVFLHPETKDEYALARTERKQGQGYTGFICYAEPDVTLEQDLIRRDLTVNAMAQAPNGDLIDPYHGQQDLDNRILRHVSPAFSEDPLRVLRVARFAARYHQYGFTIADDTLELMTNIATSGELKALSAERVWKEMERALTEPNPEVFIEVLRACGALKELWPELDKLWGIPNPVEHHPEICSGEHTMLVLKQAVKLSAEPKVRFAALCHDLGKGLTPEAKWPKHYGHELAGVKVIEQVAARLKVPNDYKLLAAKVSQFHLNVHRAFELKPSTVLKLLEQCEYQRKPELLANILLVCRADSLGRMGAEHNDYPQADYIAELANVGKQVIAKPFVEQGLQGKAIKEAMTAAKINVIAEKKAELLAKLS</sequence>
<comment type="catalytic activity">
    <reaction evidence="12">
        <text>a tRNA with a 3' CCA end + 2 CTP + ATP = a tRNA with a 3' CCACCA end + 3 diphosphate</text>
        <dbReference type="Rhea" id="RHEA:76235"/>
        <dbReference type="Rhea" id="RHEA-COMP:10468"/>
        <dbReference type="Rhea" id="RHEA-COMP:18655"/>
        <dbReference type="ChEBI" id="CHEBI:30616"/>
        <dbReference type="ChEBI" id="CHEBI:33019"/>
        <dbReference type="ChEBI" id="CHEBI:37563"/>
        <dbReference type="ChEBI" id="CHEBI:83071"/>
        <dbReference type="ChEBI" id="CHEBI:195187"/>
    </reaction>
</comment>
<dbReference type="GO" id="GO:0004112">
    <property type="term" value="F:cyclic-nucleotide phosphodiesterase activity"/>
    <property type="evidence" value="ECO:0007669"/>
    <property type="project" value="UniProtKB-UniRule"/>
</dbReference>
<keyword evidence="10 12" id="KW-0460">Magnesium</keyword>
<keyword evidence="4 12" id="KW-0548">Nucleotidyltransferase</keyword>
<keyword evidence="11 12" id="KW-0694">RNA-binding</keyword>
<dbReference type="InterPro" id="IPR032828">
    <property type="entry name" value="PolyA_RNA-bd"/>
</dbReference>
<keyword evidence="2 12" id="KW-0808">Transferase</keyword>
<protein>
    <recommendedName>
        <fullName evidence="12">Multifunctional CCA protein</fullName>
    </recommendedName>
    <domain>
        <recommendedName>
            <fullName evidence="12">CCA-adding enzyme</fullName>
            <ecNumber evidence="12">2.7.7.72</ecNumber>
        </recommendedName>
        <alternativeName>
            <fullName evidence="12">CCA tRNA nucleotidyltransferase</fullName>
        </alternativeName>
        <alternativeName>
            <fullName evidence="12">tRNA CCA-pyrophosphorylase</fullName>
        </alternativeName>
        <alternativeName>
            <fullName evidence="12">tRNA adenylyl-/cytidylyl-transferase</fullName>
        </alternativeName>
        <alternativeName>
            <fullName evidence="12">tRNA nucleotidyltransferase</fullName>
        </alternativeName>
        <alternativeName>
            <fullName evidence="12">tRNA-NT</fullName>
        </alternativeName>
    </domain>
    <domain>
        <recommendedName>
            <fullName evidence="12">2'-nucleotidase</fullName>
            <ecNumber evidence="12">3.1.3.-</ecNumber>
        </recommendedName>
    </domain>
    <domain>
        <recommendedName>
            <fullName evidence="12">2',3'-cyclic phosphodiesterase</fullName>
            <ecNumber evidence="12">3.1.4.-</ecNumber>
        </recommendedName>
    </domain>
    <domain>
        <recommendedName>
            <fullName evidence="12">Phosphatase</fullName>
        </recommendedName>
    </domain>
</protein>
<evidence type="ECO:0000256" key="4">
    <source>
        <dbReference type="ARBA" id="ARBA00022695"/>
    </source>
</evidence>
<evidence type="ECO:0000256" key="6">
    <source>
        <dbReference type="ARBA" id="ARBA00022741"/>
    </source>
</evidence>
<dbReference type="GO" id="GO:0004810">
    <property type="term" value="F:CCA tRNA nucleotidyltransferase activity"/>
    <property type="evidence" value="ECO:0007669"/>
    <property type="project" value="UniProtKB-UniRule"/>
</dbReference>
<dbReference type="InterPro" id="IPR012006">
    <property type="entry name" value="CCA_bact"/>
</dbReference>
<feature type="binding site" evidence="12">
    <location>
        <position position="147"/>
    </location>
    <ligand>
        <name>ATP</name>
        <dbReference type="ChEBI" id="CHEBI:30616"/>
    </ligand>
</feature>
<dbReference type="GO" id="GO:0000049">
    <property type="term" value="F:tRNA binding"/>
    <property type="evidence" value="ECO:0007669"/>
    <property type="project" value="UniProtKB-UniRule"/>
</dbReference>
<dbReference type="PANTHER" id="PTHR47545:SF1">
    <property type="entry name" value="MULTIFUNCTIONAL CCA PROTEIN"/>
    <property type="match status" value="1"/>
</dbReference>
<dbReference type="GO" id="GO:0016791">
    <property type="term" value="F:phosphatase activity"/>
    <property type="evidence" value="ECO:0007669"/>
    <property type="project" value="UniProtKB-UniRule"/>
</dbReference>
<name>A0A3E0U640_9GAMM</name>
<evidence type="ECO:0000256" key="3">
    <source>
        <dbReference type="ARBA" id="ARBA00022694"/>
    </source>
</evidence>
<feature type="binding site" evidence="12">
    <location>
        <position position="15"/>
    </location>
    <ligand>
        <name>ATP</name>
        <dbReference type="ChEBI" id="CHEBI:30616"/>
    </ligand>
</feature>
<evidence type="ECO:0000256" key="10">
    <source>
        <dbReference type="ARBA" id="ARBA00022842"/>
    </source>
</evidence>
<dbReference type="RefSeq" id="WP_116017310.1">
    <property type="nucleotide sequence ID" value="NZ_QUOT01000001.1"/>
</dbReference>
<keyword evidence="3 12" id="KW-0819">tRNA processing</keyword>
<dbReference type="EC" id="3.1.4.-" evidence="12"/>
<dbReference type="SMART" id="SM00471">
    <property type="entry name" value="HDc"/>
    <property type="match status" value="1"/>
</dbReference>
<dbReference type="Proteomes" id="UP000256899">
    <property type="component" value="Unassembled WGS sequence"/>
</dbReference>
<dbReference type="PANTHER" id="PTHR47545">
    <property type="entry name" value="MULTIFUNCTIONAL CCA PROTEIN"/>
    <property type="match status" value="1"/>
</dbReference>
<keyword evidence="9 12" id="KW-0067">ATP-binding</keyword>
<reference evidence="15" key="1">
    <citation type="submission" date="2018-08" db="EMBL/GenBank/DDBJ databases">
        <title>Thalassotalea euphylliae genome.</title>
        <authorList>
            <person name="Summers S."/>
            <person name="Rice S.A."/>
            <person name="Freckelton M.L."/>
            <person name="Nedved B.T."/>
            <person name="Hadfield M.G."/>
        </authorList>
    </citation>
    <scope>NUCLEOTIDE SEQUENCE [LARGE SCALE GENOMIC DNA]</scope>
    <source>
        <strain evidence="15">H3</strain>
    </source>
</reference>
<feature type="binding site" evidence="12">
    <location>
        <position position="144"/>
    </location>
    <ligand>
        <name>CTP</name>
        <dbReference type="ChEBI" id="CHEBI:37563"/>
    </ligand>
</feature>
<dbReference type="EC" id="2.7.7.72" evidence="12"/>